<dbReference type="EMBL" id="AGNL01044894">
    <property type="protein sequence ID" value="EJK49329.1"/>
    <property type="molecule type" value="Genomic_DNA"/>
</dbReference>
<feature type="compositionally biased region" description="Gly residues" evidence="1">
    <location>
        <begin position="1"/>
        <end position="18"/>
    </location>
</feature>
<keyword evidence="3" id="KW-1185">Reference proteome</keyword>
<organism evidence="2 3">
    <name type="scientific">Thalassiosira oceanica</name>
    <name type="common">Marine diatom</name>
    <dbReference type="NCBI Taxonomy" id="159749"/>
    <lineage>
        <taxon>Eukaryota</taxon>
        <taxon>Sar</taxon>
        <taxon>Stramenopiles</taxon>
        <taxon>Ochrophyta</taxon>
        <taxon>Bacillariophyta</taxon>
        <taxon>Coscinodiscophyceae</taxon>
        <taxon>Thalassiosirophycidae</taxon>
        <taxon>Thalassiosirales</taxon>
        <taxon>Thalassiosiraceae</taxon>
        <taxon>Thalassiosira</taxon>
    </lineage>
</organism>
<evidence type="ECO:0000313" key="2">
    <source>
        <dbReference type="EMBL" id="EJK49329.1"/>
    </source>
</evidence>
<feature type="region of interest" description="Disordered" evidence="1">
    <location>
        <begin position="1"/>
        <end position="80"/>
    </location>
</feature>
<accession>K0RAJ6</accession>
<name>K0RAJ6_THAOC</name>
<comment type="caution">
    <text evidence="2">The sequence shown here is derived from an EMBL/GenBank/DDBJ whole genome shotgun (WGS) entry which is preliminary data.</text>
</comment>
<proteinExistence type="predicted"/>
<evidence type="ECO:0000313" key="3">
    <source>
        <dbReference type="Proteomes" id="UP000266841"/>
    </source>
</evidence>
<evidence type="ECO:0000256" key="1">
    <source>
        <dbReference type="SAM" id="MobiDB-lite"/>
    </source>
</evidence>
<reference evidence="2 3" key="1">
    <citation type="journal article" date="2012" name="Genome Biol.">
        <title>Genome and low-iron response of an oceanic diatom adapted to chronic iron limitation.</title>
        <authorList>
            <person name="Lommer M."/>
            <person name="Specht M."/>
            <person name="Roy A.S."/>
            <person name="Kraemer L."/>
            <person name="Andreson R."/>
            <person name="Gutowska M.A."/>
            <person name="Wolf J."/>
            <person name="Bergner S.V."/>
            <person name="Schilhabel M.B."/>
            <person name="Klostermeier U.C."/>
            <person name="Beiko R.G."/>
            <person name="Rosenstiel P."/>
            <person name="Hippler M."/>
            <person name="Laroche J."/>
        </authorList>
    </citation>
    <scope>NUCLEOTIDE SEQUENCE [LARGE SCALE GENOMIC DNA]</scope>
    <source>
        <strain evidence="2 3">CCMP1005</strain>
    </source>
</reference>
<feature type="non-terminal residue" evidence="2">
    <location>
        <position position="1"/>
    </location>
</feature>
<dbReference type="Proteomes" id="UP000266841">
    <property type="component" value="Unassembled WGS sequence"/>
</dbReference>
<dbReference type="AlphaFoldDB" id="K0RAJ6"/>
<sequence>GKSGDGGGSYGGKGGKSGGGEDDDETYSWSASSPPKTDDAGWSATPGPKEDGAVSYGGKGGKSGSKASGANDDEASWHNGSLQTAQSDLKYSGSSVQAENASSVVRRIAVSLGAVAGAAVLLL</sequence>
<protein>
    <submittedName>
        <fullName evidence="2">Uncharacterized protein</fullName>
    </submittedName>
</protein>
<gene>
    <name evidence="2" type="ORF">THAOC_31802</name>
</gene>